<organism evidence="1 2">
    <name type="scientific">Rhodococcus jostii</name>
    <dbReference type="NCBI Taxonomy" id="132919"/>
    <lineage>
        <taxon>Bacteria</taxon>
        <taxon>Bacillati</taxon>
        <taxon>Actinomycetota</taxon>
        <taxon>Actinomycetes</taxon>
        <taxon>Mycobacteriales</taxon>
        <taxon>Nocardiaceae</taxon>
        <taxon>Rhodococcus</taxon>
    </lineage>
</organism>
<dbReference type="RefSeq" id="WP_073366963.1">
    <property type="nucleotide sequence ID" value="NZ_FNTL01000005.1"/>
</dbReference>
<dbReference type="AlphaFoldDB" id="A0A1H5LUG4"/>
<accession>A0A1H5LUG4</accession>
<evidence type="ECO:0000313" key="2">
    <source>
        <dbReference type="Proteomes" id="UP000183407"/>
    </source>
</evidence>
<reference evidence="2" key="1">
    <citation type="submission" date="2016-10" db="EMBL/GenBank/DDBJ databases">
        <authorList>
            <person name="Varghese N."/>
        </authorList>
    </citation>
    <scope>NUCLEOTIDE SEQUENCE [LARGE SCALE GENOMIC DNA]</scope>
    <source>
        <strain evidence="2">DSM 44719</strain>
    </source>
</reference>
<dbReference type="Proteomes" id="UP000183407">
    <property type="component" value="Unassembled WGS sequence"/>
</dbReference>
<evidence type="ECO:0000313" key="1">
    <source>
        <dbReference type="EMBL" id="SEE80041.1"/>
    </source>
</evidence>
<protein>
    <submittedName>
        <fullName evidence="1">Uncharacterized protein</fullName>
    </submittedName>
</protein>
<gene>
    <name evidence="1" type="ORF">SAMN04490220_8386</name>
</gene>
<sequence length="61" mass="6419">MNAKALTARPAIEIAPTPFRESRVLEATRELVGISGGVGLTVRSVFVGPLELITVVELGSK</sequence>
<dbReference type="EMBL" id="FNTL01000005">
    <property type="protein sequence ID" value="SEE80041.1"/>
    <property type="molecule type" value="Genomic_DNA"/>
</dbReference>
<proteinExistence type="predicted"/>
<name>A0A1H5LUG4_RHOJO</name>